<feature type="domain" description="Secretin/TonB short N-terminal" evidence="4">
    <location>
        <begin position="79"/>
        <end position="130"/>
    </location>
</feature>
<dbReference type="SMART" id="SM00965">
    <property type="entry name" value="STN"/>
    <property type="match status" value="1"/>
</dbReference>
<dbReference type="AlphaFoldDB" id="A0A7Y7YCD4"/>
<evidence type="ECO:0000256" key="1">
    <source>
        <dbReference type="ARBA" id="ARBA00022448"/>
    </source>
</evidence>
<evidence type="ECO:0000313" key="5">
    <source>
        <dbReference type="EMBL" id="NWC33685.1"/>
    </source>
</evidence>
<dbReference type="SUPFAM" id="SSF74653">
    <property type="entry name" value="TolA/TonB C-terminal domain"/>
    <property type="match status" value="1"/>
</dbReference>
<organism evidence="5 6">
    <name type="scientific">Pseudomonas gingeri</name>
    <dbReference type="NCBI Taxonomy" id="117681"/>
    <lineage>
        <taxon>Bacteria</taxon>
        <taxon>Pseudomonadati</taxon>
        <taxon>Pseudomonadota</taxon>
        <taxon>Gammaproteobacteria</taxon>
        <taxon>Pseudomonadales</taxon>
        <taxon>Pseudomonadaceae</taxon>
        <taxon>Pseudomonas</taxon>
    </lineage>
</organism>
<sequence>MTVFRDTSAVQGLRSVAMRLSFLRLCLVMVVLAWLVGGGLSACLAAEPLTVDPQARVELDIAAQDLAGALDSFSRQTGMAVLVDRDLTRARRSLAVHGRYRASEALSLLLTGSGLMARYARADAFTLQVAQVSDAPVTREPGSSKGAALASSYARAIQLAIEQALCALPLTRPGTYRAVLQVWIGQGGELQHSRLVSSTGDVQRDGALVERLRTVRVERPAPSSLRQPVTLLLMPDSAGTSMDCTERKGAAGV</sequence>
<dbReference type="InterPro" id="IPR011662">
    <property type="entry name" value="Secretin/TonB_short_N"/>
</dbReference>
<name>A0A7Y7YCD4_9PSED</name>
<keyword evidence="1" id="KW-0813">Transport</keyword>
<gene>
    <name evidence="5" type="ORF">HX876_14890</name>
</gene>
<reference evidence="5 6" key="1">
    <citation type="submission" date="2020-04" db="EMBL/GenBank/DDBJ databases">
        <title>Molecular characterization of pseudomonads from Agaricus bisporus reveal novel blotch 2 pathogens in Western Europe.</title>
        <authorList>
            <person name="Taparia T."/>
            <person name="Krijger M."/>
            <person name="Haynes E."/>
            <person name="Elpinstone J.G."/>
            <person name="Noble R."/>
            <person name="Van Der Wolf J."/>
        </authorList>
    </citation>
    <scope>NUCLEOTIDE SEQUENCE [LARGE SCALE GENOMIC DNA]</scope>
    <source>
        <strain evidence="5 6">IPO3737</strain>
    </source>
</reference>
<dbReference type="Proteomes" id="UP000520592">
    <property type="component" value="Unassembled WGS sequence"/>
</dbReference>
<keyword evidence="3" id="KW-0998">Cell outer membrane</keyword>
<evidence type="ECO:0000259" key="4">
    <source>
        <dbReference type="SMART" id="SM00965"/>
    </source>
</evidence>
<dbReference type="GO" id="GO:0019867">
    <property type="term" value="C:outer membrane"/>
    <property type="evidence" value="ECO:0007669"/>
    <property type="project" value="InterPro"/>
</dbReference>
<accession>A0A7Y7YCD4</accession>
<dbReference type="Gene3D" id="3.55.50.30">
    <property type="match status" value="1"/>
</dbReference>
<comment type="caution">
    <text evidence="5">The sequence shown here is derived from an EMBL/GenBank/DDBJ whole genome shotgun (WGS) entry which is preliminary data.</text>
</comment>
<keyword evidence="5" id="KW-0675">Receptor</keyword>
<protein>
    <submittedName>
        <fullName evidence="5">TonB-dependent outer membrane receptor</fullName>
    </submittedName>
</protein>
<dbReference type="EMBL" id="JACAQD010000015">
    <property type="protein sequence ID" value="NWC33685.1"/>
    <property type="molecule type" value="Genomic_DNA"/>
</dbReference>
<evidence type="ECO:0000256" key="2">
    <source>
        <dbReference type="ARBA" id="ARBA00023136"/>
    </source>
</evidence>
<evidence type="ECO:0000313" key="6">
    <source>
        <dbReference type="Proteomes" id="UP000520592"/>
    </source>
</evidence>
<proteinExistence type="predicted"/>
<keyword evidence="2" id="KW-0472">Membrane</keyword>
<evidence type="ECO:0000256" key="3">
    <source>
        <dbReference type="ARBA" id="ARBA00023237"/>
    </source>
</evidence>